<dbReference type="Pfam" id="PF00578">
    <property type="entry name" value="AhpC-TSA"/>
    <property type="match status" value="1"/>
</dbReference>
<dbReference type="EC" id="1.8.4.-" evidence="2"/>
<dbReference type="GO" id="GO:0016491">
    <property type="term" value="F:oxidoreductase activity"/>
    <property type="evidence" value="ECO:0007669"/>
    <property type="project" value="UniProtKB-KW"/>
</dbReference>
<protein>
    <submittedName>
        <fullName evidence="2">Thiol-disulfide oxidoreductase</fullName>
        <ecNumber evidence="2">1.8.4.-</ecNumber>
    </submittedName>
</protein>
<dbReference type="PANTHER" id="PTHR42852">
    <property type="entry name" value="THIOL:DISULFIDE INTERCHANGE PROTEIN DSBE"/>
    <property type="match status" value="1"/>
</dbReference>
<sequence>MRLFASPPEIIHVADRKEINTYDWKLKDANWDFFNFQRSKGKVVFVHFWASWNTPSAAELKGIQTLYDAYSDKVDFYIVTNEEREPVEEFMEKNKYTFPVTYRIVGADAPFEIPKVQGTYIIDKNGAIVVDSKGTHDWDSDRVTQLLESLF</sequence>
<dbReference type="InterPro" id="IPR050553">
    <property type="entry name" value="Thioredoxin_ResA/DsbE_sf"/>
</dbReference>
<dbReference type="Gene3D" id="3.40.30.10">
    <property type="entry name" value="Glutaredoxin"/>
    <property type="match status" value="1"/>
</dbReference>
<dbReference type="GO" id="GO:0016209">
    <property type="term" value="F:antioxidant activity"/>
    <property type="evidence" value="ECO:0007669"/>
    <property type="project" value="InterPro"/>
</dbReference>
<keyword evidence="3" id="KW-1185">Reference proteome</keyword>
<proteinExistence type="predicted"/>
<dbReference type="EMBL" id="FP476056">
    <property type="protein sequence ID" value="CAZ97117.1"/>
    <property type="molecule type" value="Genomic_DNA"/>
</dbReference>
<evidence type="ECO:0000313" key="2">
    <source>
        <dbReference type="EMBL" id="CAZ97117.1"/>
    </source>
</evidence>
<dbReference type="SUPFAM" id="SSF52833">
    <property type="entry name" value="Thioredoxin-like"/>
    <property type="match status" value="1"/>
</dbReference>
<organism evidence="2 3">
    <name type="scientific">Zobellia galactanivorans (strain DSM 12802 / CCUG 47099 / CIP 106680 / NCIMB 13871 / Dsij)</name>
    <dbReference type="NCBI Taxonomy" id="63186"/>
    <lineage>
        <taxon>Bacteria</taxon>
        <taxon>Pseudomonadati</taxon>
        <taxon>Bacteroidota</taxon>
        <taxon>Flavobacteriia</taxon>
        <taxon>Flavobacteriales</taxon>
        <taxon>Flavobacteriaceae</taxon>
        <taxon>Zobellia</taxon>
    </lineage>
</organism>
<gene>
    <name evidence="2" type="ordered locus">zobellia_2970</name>
</gene>
<dbReference type="KEGG" id="zga:ZOBELLIA_2970"/>
<dbReference type="CDD" id="cd02966">
    <property type="entry name" value="TlpA_like_family"/>
    <property type="match status" value="1"/>
</dbReference>
<dbReference type="PANTHER" id="PTHR42852:SF17">
    <property type="entry name" value="THIOREDOXIN-LIKE PROTEIN HI_1115"/>
    <property type="match status" value="1"/>
</dbReference>
<dbReference type="AlphaFoldDB" id="G0KZQ4"/>
<evidence type="ECO:0000259" key="1">
    <source>
        <dbReference type="PROSITE" id="PS51352"/>
    </source>
</evidence>
<dbReference type="InterPro" id="IPR013766">
    <property type="entry name" value="Thioredoxin_domain"/>
</dbReference>
<dbReference type="STRING" id="63186.ZOBELLIA_2970"/>
<dbReference type="InterPro" id="IPR000866">
    <property type="entry name" value="AhpC/TSA"/>
</dbReference>
<feature type="domain" description="Thioredoxin" evidence="1">
    <location>
        <begin position="1"/>
        <end position="151"/>
    </location>
</feature>
<accession>G0KZQ4</accession>
<dbReference type="InterPro" id="IPR036249">
    <property type="entry name" value="Thioredoxin-like_sf"/>
</dbReference>
<dbReference type="HOGENOM" id="CLU_042529_11_0_10"/>
<keyword evidence="2" id="KW-0560">Oxidoreductase</keyword>
<reference evidence="3" key="1">
    <citation type="submission" date="2009-07" db="EMBL/GenBank/DDBJ databases">
        <title>Complete genome sequence of Zobellia galactanivorans Dsij.</title>
        <authorList>
            <consortium name="Genoscope - CEA"/>
        </authorList>
    </citation>
    <scope>NUCLEOTIDE SEQUENCE [LARGE SCALE GENOMIC DNA]</scope>
    <source>
        <strain evidence="3">DSM 12802 / CCUG 47099 / CIP 106680 / NCIMB 13871 / Dsij</strain>
    </source>
</reference>
<dbReference type="Proteomes" id="UP000008898">
    <property type="component" value="Chromosome"/>
</dbReference>
<reference evidence="2 3" key="2">
    <citation type="journal article" date="2012" name="Environ. Microbiol.">
        <title>Characterization of the first alginolytic operons in a marine bacterium: from their emergence in marine Flavobacteriia to their independent transfers to marine Proteobacteria and human gut Bacteroides.</title>
        <authorList>
            <person name="Thomas F."/>
            <person name="Barbeyron T."/>
            <person name="Tonon T."/>
            <person name="Genicot S."/>
            <person name="Czjzek M."/>
            <person name="Michel G."/>
        </authorList>
    </citation>
    <scope>NUCLEOTIDE SEQUENCE [LARGE SCALE GENOMIC DNA]</scope>
    <source>
        <strain evidence="3">DSM 12802 / CCUG 47099 / CIP 106680 / NCIMB 13871 / Dsij</strain>
    </source>
</reference>
<name>G0KZQ4_ZOBGA</name>
<dbReference type="PROSITE" id="PS51352">
    <property type="entry name" value="THIOREDOXIN_2"/>
    <property type="match status" value="1"/>
</dbReference>
<evidence type="ECO:0000313" key="3">
    <source>
        <dbReference type="Proteomes" id="UP000008898"/>
    </source>
</evidence>